<dbReference type="Gene3D" id="2.115.10.20">
    <property type="entry name" value="Glycosyl hydrolase domain, family 43"/>
    <property type="match status" value="1"/>
</dbReference>
<name>A0A6B0YWH4_9CHLR</name>
<dbReference type="SUPFAM" id="SSF75005">
    <property type="entry name" value="Arabinanase/levansucrase/invertase"/>
    <property type="match status" value="1"/>
</dbReference>
<gene>
    <name evidence="1" type="ORF">F4Y42_13775</name>
</gene>
<comment type="caution">
    <text evidence="1">The sequence shown here is derived from an EMBL/GenBank/DDBJ whole genome shotgun (WGS) entry which is preliminary data.</text>
</comment>
<evidence type="ECO:0000313" key="1">
    <source>
        <dbReference type="EMBL" id="MXY94505.1"/>
    </source>
</evidence>
<dbReference type="EMBL" id="VXRG01000114">
    <property type="protein sequence ID" value="MXY94505.1"/>
    <property type="molecule type" value="Genomic_DNA"/>
</dbReference>
<sequence length="459" mass="53523">MTLRSLFFFDDWCLARRDNIARRLGQPEWVREATYADPTENPFSYPTVLYDEQRKLWRMFYLGRETMPGTLYRKDEWFLTVESEDGIHWERPDLTSTVPLPSRMRPHEIFDRQQMATGGSVFLDESSPQARFKWPILAIEEDGRRASRLAFSADGYNWQIDHASRWHPGTPDPGFFTYRHAERNSHITLARPSHGDRRIALMETQDWRTWSEPEVIFHPDPLDPPMCQFYGIAVLPYKGIYVGILWMFETDPLDQWRQKLEGKIYGELVYSYDGLRFQRSLRQPFVGLNEPGEYGGGNIYPCSMAVDHEGQIRIYSGGTKGEHFQARTLSRDEPDYAAILMHRLRQDGFVYLESQAGAGYLTTRWVRLNDERMLLNVQAPYGEVRVQLSDLEGRPLPGYTFDQCEPFRGDSTAWQPQWQDKAGLAEQVGTPLRIDVRLYHARLYAIHGDIELVYASDLR</sequence>
<reference evidence="1" key="1">
    <citation type="submission" date="2019-09" db="EMBL/GenBank/DDBJ databases">
        <title>Characterisation of the sponge microbiome using genome-centric metagenomics.</title>
        <authorList>
            <person name="Engelberts J.P."/>
            <person name="Robbins S.J."/>
            <person name="De Goeij J.M."/>
            <person name="Aranda M."/>
            <person name="Bell S.C."/>
            <person name="Webster N.S."/>
        </authorList>
    </citation>
    <scope>NUCLEOTIDE SEQUENCE</scope>
    <source>
        <strain evidence="1">SB0664_bin_27</strain>
    </source>
</reference>
<dbReference type="AlphaFoldDB" id="A0A6B0YWH4"/>
<protein>
    <recommendedName>
        <fullName evidence="2">Glycoside hydrolase family 32 protein</fullName>
    </recommendedName>
</protein>
<dbReference type="InterPro" id="IPR023296">
    <property type="entry name" value="Glyco_hydro_beta-prop_sf"/>
</dbReference>
<accession>A0A6B0YWH4</accession>
<proteinExistence type="predicted"/>
<organism evidence="1">
    <name type="scientific">Caldilineaceae bacterium SB0664_bin_27</name>
    <dbReference type="NCBI Taxonomy" id="2605260"/>
    <lineage>
        <taxon>Bacteria</taxon>
        <taxon>Bacillati</taxon>
        <taxon>Chloroflexota</taxon>
        <taxon>Caldilineae</taxon>
        <taxon>Caldilineales</taxon>
        <taxon>Caldilineaceae</taxon>
    </lineage>
</organism>
<evidence type="ECO:0008006" key="2">
    <source>
        <dbReference type="Google" id="ProtNLM"/>
    </source>
</evidence>